<dbReference type="AlphaFoldDB" id="T1AQ70"/>
<name>T1AQ70_9ZZZZ</name>
<reference evidence="1" key="1">
    <citation type="submission" date="2013-08" db="EMBL/GenBank/DDBJ databases">
        <authorList>
            <person name="Mendez C."/>
            <person name="Richter M."/>
            <person name="Ferrer M."/>
            <person name="Sanchez J."/>
        </authorList>
    </citation>
    <scope>NUCLEOTIDE SEQUENCE</scope>
</reference>
<sequence>MSPGPAEIDLISTERRIHQALAHPALSEWLKDTLRAALERDPLALANDLELLGHLLRPWTEARIAREDYSGRSLDVHGATPQMSRA</sequence>
<gene>
    <name evidence="1" type="ORF">B2A_09677</name>
</gene>
<comment type="caution">
    <text evidence="1">The sequence shown here is derived from an EMBL/GenBank/DDBJ whole genome shotgun (WGS) entry which is preliminary data.</text>
</comment>
<proteinExistence type="predicted"/>
<organism evidence="1">
    <name type="scientific">mine drainage metagenome</name>
    <dbReference type="NCBI Taxonomy" id="410659"/>
    <lineage>
        <taxon>unclassified sequences</taxon>
        <taxon>metagenomes</taxon>
        <taxon>ecological metagenomes</taxon>
    </lineage>
</organism>
<protein>
    <submittedName>
        <fullName evidence="1">Uncharacterized protein</fullName>
    </submittedName>
</protein>
<reference evidence="1" key="2">
    <citation type="journal article" date="2014" name="ISME J.">
        <title>Microbial stratification in low pH oxic and suboxic macroscopic growths along an acid mine drainage.</title>
        <authorList>
            <person name="Mendez-Garcia C."/>
            <person name="Mesa V."/>
            <person name="Sprenger R.R."/>
            <person name="Richter M."/>
            <person name="Diez M.S."/>
            <person name="Solano J."/>
            <person name="Bargiela R."/>
            <person name="Golyshina O.V."/>
            <person name="Manteca A."/>
            <person name="Ramos J.L."/>
            <person name="Gallego J.R."/>
            <person name="Llorente I."/>
            <person name="Martins Dos Santos V.A."/>
            <person name="Jensen O.N."/>
            <person name="Pelaez A.I."/>
            <person name="Sanchez J."/>
            <person name="Ferrer M."/>
        </authorList>
    </citation>
    <scope>NUCLEOTIDE SEQUENCE</scope>
</reference>
<accession>T1AQ70</accession>
<evidence type="ECO:0000313" key="1">
    <source>
        <dbReference type="EMBL" id="EQD44200.1"/>
    </source>
</evidence>
<dbReference type="EMBL" id="AUZZ01006993">
    <property type="protein sequence ID" value="EQD44200.1"/>
    <property type="molecule type" value="Genomic_DNA"/>
</dbReference>